<evidence type="ECO:0000256" key="1">
    <source>
        <dbReference type="SAM" id="MobiDB-lite"/>
    </source>
</evidence>
<dbReference type="Gene3D" id="2.60.40.290">
    <property type="match status" value="1"/>
</dbReference>
<dbReference type="RefSeq" id="WP_382376836.1">
    <property type="nucleotide sequence ID" value="NZ_JBHRZI010000023.1"/>
</dbReference>
<name>A0ABV8BZV1_9PSEU</name>
<dbReference type="Pfam" id="PF00553">
    <property type="entry name" value="CBM_2"/>
    <property type="match status" value="1"/>
</dbReference>
<comment type="caution">
    <text evidence="3">The sequence shown here is derived from an EMBL/GenBank/DDBJ whole genome shotgun (WGS) entry which is preliminary data.</text>
</comment>
<gene>
    <name evidence="3" type="ORF">ACFOWZ_27745</name>
</gene>
<feature type="compositionally biased region" description="Pro residues" evidence="1">
    <location>
        <begin position="197"/>
        <end position="208"/>
    </location>
</feature>
<evidence type="ECO:0000259" key="2">
    <source>
        <dbReference type="PROSITE" id="PS51173"/>
    </source>
</evidence>
<organism evidence="3 4">
    <name type="scientific">Lentzea rhizosphaerae</name>
    <dbReference type="NCBI Taxonomy" id="2041025"/>
    <lineage>
        <taxon>Bacteria</taxon>
        <taxon>Bacillati</taxon>
        <taxon>Actinomycetota</taxon>
        <taxon>Actinomycetes</taxon>
        <taxon>Pseudonocardiales</taxon>
        <taxon>Pseudonocardiaceae</taxon>
        <taxon>Lentzea</taxon>
    </lineage>
</organism>
<dbReference type="PROSITE" id="PS51257">
    <property type="entry name" value="PROKAR_LIPOPROTEIN"/>
    <property type="match status" value="1"/>
</dbReference>
<dbReference type="PROSITE" id="PS51173">
    <property type="entry name" value="CBM2"/>
    <property type="match status" value="1"/>
</dbReference>
<proteinExistence type="predicted"/>
<dbReference type="InterPro" id="IPR001919">
    <property type="entry name" value="CBD2"/>
</dbReference>
<feature type="compositionally biased region" description="Low complexity" evidence="1">
    <location>
        <begin position="153"/>
        <end position="180"/>
    </location>
</feature>
<dbReference type="SUPFAM" id="SSF49384">
    <property type="entry name" value="Carbohydrate-binding domain"/>
    <property type="match status" value="1"/>
</dbReference>
<dbReference type="Gene3D" id="2.40.50.90">
    <property type="match status" value="1"/>
</dbReference>
<dbReference type="Proteomes" id="UP001595690">
    <property type="component" value="Unassembled WGS sequence"/>
</dbReference>
<feature type="region of interest" description="Disordered" evidence="1">
    <location>
        <begin position="20"/>
        <end position="42"/>
    </location>
</feature>
<protein>
    <submittedName>
        <fullName evidence="3">Cellulose-binding domain-containing protein</fullName>
    </submittedName>
</protein>
<dbReference type="EMBL" id="JBHRZI010000023">
    <property type="protein sequence ID" value="MFC3895290.1"/>
    <property type="molecule type" value="Genomic_DNA"/>
</dbReference>
<evidence type="ECO:0000313" key="3">
    <source>
        <dbReference type="EMBL" id="MFC3895290.1"/>
    </source>
</evidence>
<sequence length="315" mass="31969">MRPPHLTIATLAVSALSAGCAGGSSGPLPEPTTASLRPPVPEGSVEVTVKEVKDGRTVLLSNGSQIRITGLAEPGTCWAEAGATFARTTLLDKTVRVTESAPDASPLWLSDGTDYALLAVGVGVMRTDSGDYPAFKQAEQAAADNAAGLWGPPCNAQPAAAPPTTTTTVTTPAPAVALPAPKTPPRTPPKSQKPAATPAPPPPAPPAPTYGCRVTYRVTDQWNGSFRTDVTIANTGSAAVNGWTLSWIFGAGQAVNNMWNATYRQSGGWVGATNVGYNPTIPPGGSLLIGFTATNGAGNPAPGAFSLNGRSCTTG</sequence>
<dbReference type="InterPro" id="IPR012291">
    <property type="entry name" value="CBM2_carb-bd_dom_sf"/>
</dbReference>
<dbReference type="SMART" id="SM00637">
    <property type="entry name" value="CBD_II"/>
    <property type="match status" value="1"/>
</dbReference>
<evidence type="ECO:0000313" key="4">
    <source>
        <dbReference type="Proteomes" id="UP001595690"/>
    </source>
</evidence>
<reference evidence="4" key="1">
    <citation type="journal article" date="2019" name="Int. J. Syst. Evol. Microbiol.">
        <title>The Global Catalogue of Microorganisms (GCM) 10K type strain sequencing project: providing services to taxonomists for standard genome sequencing and annotation.</title>
        <authorList>
            <consortium name="The Broad Institute Genomics Platform"/>
            <consortium name="The Broad Institute Genome Sequencing Center for Infectious Disease"/>
            <person name="Wu L."/>
            <person name="Ma J."/>
        </authorList>
    </citation>
    <scope>NUCLEOTIDE SEQUENCE [LARGE SCALE GENOMIC DNA]</scope>
    <source>
        <strain evidence="4">CGMCC 4.7405</strain>
    </source>
</reference>
<feature type="domain" description="CBM2" evidence="2">
    <location>
        <begin position="205"/>
        <end position="315"/>
    </location>
</feature>
<accession>A0ABV8BZV1</accession>
<feature type="region of interest" description="Disordered" evidence="1">
    <location>
        <begin position="153"/>
        <end position="209"/>
    </location>
</feature>
<dbReference type="InterPro" id="IPR035437">
    <property type="entry name" value="SNase_OB-fold_sf"/>
</dbReference>
<dbReference type="SUPFAM" id="SSF50199">
    <property type="entry name" value="Staphylococcal nuclease"/>
    <property type="match status" value="1"/>
</dbReference>
<dbReference type="InterPro" id="IPR008965">
    <property type="entry name" value="CBM2/CBM3_carb-bd_dom_sf"/>
</dbReference>
<keyword evidence="4" id="KW-1185">Reference proteome</keyword>